<evidence type="ECO:0000259" key="2">
    <source>
        <dbReference type="PROSITE" id="PS51154"/>
    </source>
</evidence>
<dbReference type="PANTHER" id="PTHR12521">
    <property type="entry name" value="PROTEIN C6ORF130"/>
    <property type="match status" value="1"/>
</dbReference>
<dbReference type="AlphaFoldDB" id="A0A5S9ILM1"/>
<gene>
    <name evidence="3" type="ORF">UABAM_02339</name>
</gene>
<evidence type="ECO:0000313" key="3">
    <source>
        <dbReference type="EMBL" id="BBM83984.1"/>
    </source>
</evidence>
<dbReference type="SMART" id="SM00506">
    <property type="entry name" value="A1pp"/>
    <property type="match status" value="1"/>
</dbReference>
<feature type="domain" description="Macro" evidence="2">
    <location>
        <begin position="1"/>
        <end position="157"/>
    </location>
</feature>
<dbReference type="KEGG" id="uam:UABAM_02339"/>
<dbReference type="InterPro" id="IPR043472">
    <property type="entry name" value="Macro_dom-like"/>
</dbReference>
<sequence>MSITYLKGDATSPQISGNKIICHICNDVGGWGKGFVLALSKKWPQPEKDYREWHRDRENNDFALGSVRFVTVEQDLHVANMIGQRGNRPSKDNPPIRYEAVEQAIEKVTQKAQELQASVHMPRIGCGLAGGKWENIEPILKKHLLANHIPTYVYDFA</sequence>
<dbReference type="GO" id="GO:0140291">
    <property type="term" value="P:peptidyl-glutamate ADP-deribosylation"/>
    <property type="evidence" value="ECO:0007669"/>
    <property type="project" value="TreeGrafter"/>
</dbReference>
<name>A0A5S9ILM1_UABAM</name>
<dbReference type="PANTHER" id="PTHR12521:SF0">
    <property type="entry name" value="ADP-RIBOSE GLYCOHYDROLASE OARD1"/>
    <property type="match status" value="1"/>
</dbReference>
<reference evidence="3 4" key="1">
    <citation type="submission" date="2019-08" db="EMBL/GenBank/DDBJ databases">
        <title>Complete genome sequence of Candidatus Uab amorphum.</title>
        <authorList>
            <person name="Shiratori T."/>
            <person name="Suzuki S."/>
            <person name="Kakizawa Y."/>
            <person name="Ishida K."/>
        </authorList>
    </citation>
    <scope>NUCLEOTIDE SEQUENCE [LARGE SCALE GENOMIC DNA]</scope>
    <source>
        <strain evidence="3 4">SRT547</strain>
    </source>
</reference>
<proteinExistence type="predicted"/>
<dbReference type="InterPro" id="IPR050892">
    <property type="entry name" value="ADP-ribose_metab_enzymes"/>
</dbReference>
<dbReference type="PROSITE" id="PS51154">
    <property type="entry name" value="MACRO"/>
    <property type="match status" value="1"/>
</dbReference>
<dbReference type="SUPFAM" id="SSF52949">
    <property type="entry name" value="Macro domain-like"/>
    <property type="match status" value="1"/>
</dbReference>
<dbReference type="RefSeq" id="WP_151968165.1">
    <property type="nucleotide sequence ID" value="NZ_AP019860.1"/>
</dbReference>
<accession>A0A5S9ILM1</accession>
<protein>
    <submittedName>
        <fullName evidence="3">Appr-1-p processing protein</fullName>
    </submittedName>
</protein>
<organism evidence="3 4">
    <name type="scientific">Uabimicrobium amorphum</name>
    <dbReference type="NCBI Taxonomy" id="2596890"/>
    <lineage>
        <taxon>Bacteria</taxon>
        <taxon>Pseudomonadati</taxon>
        <taxon>Planctomycetota</taxon>
        <taxon>Candidatus Uabimicrobiia</taxon>
        <taxon>Candidatus Uabimicrobiales</taxon>
        <taxon>Candidatus Uabimicrobiaceae</taxon>
        <taxon>Candidatus Uabimicrobium</taxon>
    </lineage>
</organism>
<evidence type="ECO:0000256" key="1">
    <source>
        <dbReference type="ARBA" id="ARBA00035885"/>
    </source>
</evidence>
<keyword evidence="4" id="KW-1185">Reference proteome</keyword>
<dbReference type="Proteomes" id="UP000326354">
    <property type="component" value="Chromosome"/>
</dbReference>
<comment type="catalytic activity">
    <reaction evidence="1">
        <text>an N-(ADP-alpha-D-ribosyl)-thymidine in DNA + H2O = a thymidine in DNA + ADP-D-ribose</text>
        <dbReference type="Rhea" id="RHEA:71655"/>
        <dbReference type="Rhea" id="RHEA-COMP:13556"/>
        <dbReference type="Rhea" id="RHEA-COMP:18051"/>
        <dbReference type="ChEBI" id="CHEBI:15377"/>
        <dbReference type="ChEBI" id="CHEBI:57967"/>
        <dbReference type="ChEBI" id="CHEBI:137386"/>
        <dbReference type="ChEBI" id="CHEBI:191199"/>
    </reaction>
    <physiologicalReaction direction="left-to-right" evidence="1">
        <dbReference type="Rhea" id="RHEA:71656"/>
    </physiologicalReaction>
</comment>
<dbReference type="InterPro" id="IPR002589">
    <property type="entry name" value="Macro_dom"/>
</dbReference>
<dbReference type="OrthoDB" id="9780211at2"/>
<dbReference type="Gene3D" id="3.40.220.10">
    <property type="entry name" value="Leucine Aminopeptidase, subunit E, domain 1"/>
    <property type="match status" value="1"/>
</dbReference>
<dbReference type="Pfam" id="PF01661">
    <property type="entry name" value="Macro"/>
    <property type="match status" value="1"/>
</dbReference>
<dbReference type="CDD" id="cd02901">
    <property type="entry name" value="Macro_Poa1p-like"/>
    <property type="match status" value="1"/>
</dbReference>
<dbReference type="EMBL" id="AP019860">
    <property type="protein sequence ID" value="BBM83984.1"/>
    <property type="molecule type" value="Genomic_DNA"/>
</dbReference>
<evidence type="ECO:0000313" key="4">
    <source>
        <dbReference type="Proteomes" id="UP000326354"/>
    </source>
</evidence>